<evidence type="ECO:0000313" key="2">
    <source>
        <dbReference type="EMBL" id="MFC7190537.1"/>
    </source>
</evidence>
<evidence type="ECO:0000256" key="1">
    <source>
        <dbReference type="SAM" id="MobiDB-lite"/>
    </source>
</evidence>
<feature type="region of interest" description="Disordered" evidence="1">
    <location>
        <begin position="120"/>
        <end position="141"/>
    </location>
</feature>
<organism evidence="2 3">
    <name type="scientific">Halocatena marina</name>
    <dbReference type="NCBI Taxonomy" id="2934937"/>
    <lineage>
        <taxon>Archaea</taxon>
        <taxon>Methanobacteriati</taxon>
        <taxon>Methanobacteriota</taxon>
        <taxon>Stenosarchaea group</taxon>
        <taxon>Halobacteria</taxon>
        <taxon>Halobacteriales</taxon>
        <taxon>Natronomonadaceae</taxon>
        <taxon>Halocatena</taxon>
    </lineage>
</organism>
<evidence type="ECO:0008006" key="4">
    <source>
        <dbReference type="Google" id="ProtNLM"/>
    </source>
</evidence>
<evidence type="ECO:0000313" key="3">
    <source>
        <dbReference type="Proteomes" id="UP001596417"/>
    </source>
</evidence>
<accession>A0ABD5YNR3</accession>
<dbReference type="EMBL" id="JBHTAX010000001">
    <property type="protein sequence ID" value="MFC7190537.1"/>
    <property type="molecule type" value="Genomic_DNA"/>
</dbReference>
<dbReference type="AlphaFoldDB" id="A0ABD5YNR3"/>
<sequence length="141" mass="16193">MGIDEGESSELSDAERSALHEVELGIEWLHRAHGALIEFHHDIGHAMDHFACAEVLFRQSGSTALANALRDEHLPRGVVDGDRWSYDLLENFQEGFLEEMADFEEKARWSISDGQRHVAERAQKRDWKRRVQNGPNEKQTE</sequence>
<proteinExistence type="predicted"/>
<comment type="caution">
    <text evidence="2">The sequence shown here is derived from an EMBL/GenBank/DDBJ whole genome shotgun (WGS) entry which is preliminary data.</text>
</comment>
<name>A0ABD5YNR3_9EURY</name>
<gene>
    <name evidence="2" type="ORF">ACFQL7_12220</name>
</gene>
<dbReference type="RefSeq" id="WP_248907484.1">
    <property type="nucleotide sequence ID" value="NZ_CP109979.1"/>
</dbReference>
<reference evidence="2 3" key="1">
    <citation type="journal article" date="2019" name="Int. J. Syst. Evol. Microbiol.">
        <title>The Global Catalogue of Microorganisms (GCM) 10K type strain sequencing project: providing services to taxonomists for standard genome sequencing and annotation.</title>
        <authorList>
            <consortium name="The Broad Institute Genomics Platform"/>
            <consortium name="The Broad Institute Genome Sequencing Center for Infectious Disease"/>
            <person name="Wu L."/>
            <person name="Ma J."/>
        </authorList>
    </citation>
    <scope>NUCLEOTIDE SEQUENCE [LARGE SCALE GENOMIC DNA]</scope>
    <source>
        <strain evidence="2 3">RDMS1</strain>
    </source>
</reference>
<keyword evidence="3" id="KW-1185">Reference proteome</keyword>
<dbReference type="GeneID" id="76200154"/>
<dbReference type="Proteomes" id="UP001596417">
    <property type="component" value="Unassembled WGS sequence"/>
</dbReference>
<protein>
    <recommendedName>
        <fullName evidence="4">DUF309 domain-containing protein</fullName>
    </recommendedName>
</protein>